<proteinExistence type="predicted"/>
<dbReference type="Proteomes" id="UP000821866">
    <property type="component" value="Chromosome 8"/>
</dbReference>
<accession>A0A9J6DBD5</accession>
<dbReference type="AlphaFoldDB" id="A0A9J6DBD5"/>
<comment type="caution">
    <text evidence="1">The sequence shown here is derived from an EMBL/GenBank/DDBJ whole genome shotgun (WGS) entry which is preliminary data.</text>
</comment>
<protein>
    <submittedName>
        <fullName evidence="1">Uncharacterized protein</fullName>
    </submittedName>
</protein>
<reference evidence="1" key="2">
    <citation type="submission" date="2021-09" db="EMBL/GenBank/DDBJ databases">
        <authorList>
            <person name="Jia N."/>
            <person name="Wang J."/>
            <person name="Shi W."/>
            <person name="Du L."/>
            <person name="Sun Y."/>
            <person name="Zhan W."/>
            <person name="Jiang J."/>
            <person name="Wang Q."/>
            <person name="Zhang B."/>
            <person name="Ji P."/>
            <person name="Sakyi L.B."/>
            <person name="Cui X."/>
            <person name="Yuan T."/>
            <person name="Jiang B."/>
            <person name="Yang W."/>
            <person name="Lam T.T.-Y."/>
            <person name="Chang Q."/>
            <person name="Ding S."/>
            <person name="Wang X."/>
            <person name="Zhu J."/>
            <person name="Ruan X."/>
            <person name="Zhao L."/>
            <person name="Wei J."/>
            <person name="Que T."/>
            <person name="Du C."/>
            <person name="Cheng J."/>
            <person name="Dai P."/>
            <person name="Han X."/>
            <person name="Huang E."/>
            <person name="Gao Y."/>
            <person name="Liu J."/>
            <person name="Shao H."/>
            <person name="Ye R."/>
            <person name="Li L."/>
            <person name="Wei W."/>
            <person name="Wang X."/>
            <person name="Wang C."/>
            <person name="Huo Q."/>
            <person name="Li W."/>
            <person name="Guo W."/>
            <person name="Chen H."/>
            <person name="Chen S."/>
            <person name="Zhou L."/>
            <person name="Zhou L."/>
            <person name="Ni X."/>
            <person name="Tian J."/>
            <person name="Zhou Y."/>
            <person name="Sheng Y."/>
            <person name="Liu T."/>
            <person name="Pan Y."/>
            <person name="Xia L."/>
            <person name="Li J."/>
            <person name="Zhao F."/>
            <person name="Cao W."/>
        </authorList>
    </citation>
    <scope>NUCLEOTIDE SEQUENCE</scope>
    <source>
        <strain evidence="1">Rmic-2018</strain>
        <tissue evidence="1">Larvae</tissue>
    </source>
</reference>
<evidence type="ECO:0000313" key="2">
    <source>
        <dbReference type="Proteomes" id="UP000821866"/>
    </source>
</evidence>
<organism evidence="1 2">
    <name type="scientific">Rhipicephalus microplus</name>
    <name type="common">Cattle tick</name>
    <name type="synonym">Boophilus microplus</name>
    <dbReference type="NCBI Taxonomy" id="6941"/>
    <lineage>
        <taxon>Eukaryota</taxon>
        <taxon>Metazoa</taxon>
        <taxon>Ecdysozoa</taxon>
        <taxon>Arthropoda</taxon>
        <taxon>Chelicerata</taxon>
        <taxon>Arachnida</taxon>
        <taxon>Acari</taxon>
        <taxon>Parasitiformes</taxon>
        <taxon>Ixodida</taxon>
        <taxon>Ixodoidea</taxon>
        <taxon>Ixodidae</taxon>
        <taxon>Rhipicephalinae</taxon>
        <taxon>Rhipicephalus</taxon>
        <taxon>Boophilus</taxon>
    </lineage>
</organism>
<name>A0A9J6DBD5_RHIMP</name>
<keyword evidence="2" id="KW-1185">Reference proteome</keyword>
<dbReference type="EMBL" id="JABSTU010000010">
    <property type="protein sequence ID" value="KAH8019415.1"/>
    <property type="molecule type" value="Genomic_DNA"/>
</dbReference>
<gene>
    <name evidence="1" type="ORF">HPB51_019388</name>
</gene>
<evidence type="ECO:0000313" key="1">
    <source>
        <dbReference type="EMBL" id="KAH8019415.1"/>
    </source>
</evidence>
<sequence>MGLASVPLLSGISMACLPKMKSQLFGEPACRVVPASGYEWERPPSRWSTPEENGAPLDKCVGSERCLVKEATSAVPEPPPCSGIRKRSRGRQCAGCAKAKLRLGRLGSRAAPTQRRRRRHCVLQGSTGVPLALFLSAGRRGDEGSGRRAVVRAEAPPCKIYGGRRVVLPGLSLWLHFRGACVSLEADGHGLKGAPNALPHETSAAKRQAMRAPLPPEISPVSRENGWLALRPADADADGGRLLCLRRAKRSLRSIECPLPFRPPGCRVPTSAHHVGSFFRGGVQPSLFFGLCVRALVDPPEHNRISAALHYKCVYLDSRELAD</sequence>
<reference evidence="1" key="1">
    <citation type="journal article" date="2020" name="Cell">
        <title>Large-Scale Comparative Analyses of Tick Genomes Elucidate Their Genetic Diversity and Vector Capacities.</title>
        <authorList>
            <consortium name="Tick Genome and Microbiome Consortium (TIGMIC)"/>
            <person name="Jia N."/>
            <person name="Wang J."/>
            <person name="Shi W."/>
            <person name="Du L."/>
            <person name="Sun Y."/>
            <person name="Zhan W."/>
            <person name="Jiang J.F."/>
            <person name="Wang Q."/>
            <person name="Zhang B."/>
            <person name="Ji P."/>
            <person name="Bell-Sakyi L."/>
            <person name="Cui X.M."/>
            <person name="Yuan T.T."/>
            <person name="Jiang B.G."/>
            <person name="Yang W.F."/>
            <person name="Lam T.T."/>
            <person name="Chang Q.C."/>
            <person name="Ding S.J."/>
            <person name="Wang X.J."/>
            <person name="Zhu J.G."/>
            <person name="Ruan X.D."/>
            <person name="Zhao L."/>
            <person name="Wei J.T."/>
            <person name="Ye R.Z."/>
            <person name="Que T.C."/>
            <person name="Du C.H."/>
            <person name="Zhou Y.H."/>
            <person name="Cheng J.X."/>
            <person name="Dai P.F."/>
            <person name="Guo W.B."/>
            <person name="Han X.H."/>
            <person name="Huang E.J."/>
            <person name="Li L.F."/>
            <person name="Wei W."/>
            <person name="Gao Y.C."/>
            <person name="Liu J.Z."/>
            <person name="Shao H.Z."/>
            <person name="Wang X."/>
            <person name="Wang C.C."/>
            <person name="Yang T.C."/>
            <person name="Huo Q.B."/>
            <person name="Li W."/>
            <person name="Chen H.Y."/>
            <person name="Chen S.E."/>
            <person name="Zhou L.G."/>
            <person name="Ni X.B."/>
            <person name="Tian J.H."/>
            <person name="Sheng Y."/>
            <person name="Liu T."/>
            <person name="Pan Y.S."/>
            <person name="Xia L.Y."/>
            <person name="Li J."/>
            <person name="Zhao F."/>
            <person name="Cao W.C."/>
        </authorList>
    </citation>
    <scope>NUCLEOTIDE SEQUENCE</scope>
    <source>
        <strain evidence="1">Rmic-2018</strain>
    </source>
</reference>